<keyword evidence="4" id="KW-1185">Reference proteome</keyword>
<dbReference type="Proteomes" id="UP000772196">
    <property type="component" value="Unassembled WGS sequence"/>
</dbReference>
<dbReference type="InterPro" id="IPR008258">
    <property type="entry name" value="Transglycosylase_SLT_dom_1"/>
</dbReference>
<feature type="compositionally biased region" description="Basic and acidic residues" evidence="1">
    <location>
        <begin position="1"/>
        <end position="29"/>
    </location>
</feature>
<proteinExistence type="predicted"/>
<dbReference type="EMBL" id="JAAWWP010000027">
    <property type="protein sequence ID" value="NKI45104.1"/>
    <property type="molecule type" value="Genomic_DNA"/>
</dbReference>
<organism evidence="3 4">
    <name type="scientific">Streptomyces physcomitrii</name>
    <dbReference type="NCBI Taxonomy" id="2724184"/>
    <lineage>
        <taxon>Bacteria</taxon>
        <taxon>Bacillati</taxon>
        <taxon>Actinomycetota</taxon>
        <taxon>Actinomycetes</taxon>
        <taxon>Kitasatosporales</taxon>
        <taxon>Streptomycetaceae</taxon>
        <taxon>Streptomyces</taxon>
    </lineage>
</organism>
<dbReference type="SUPFAM" id="SSF53955">
    <property type="entry name" value="Lysozyme-like"/>
    <property type="match status" value="1"/>
</dbReference>
<dbReference type="InterPro" id="IPR023346">
    <property type="entry name" value="Lysozyme-like_dom_sf"/>
</dbReference>
<feature type="domain" description="Transglycosylase SLT" evidence="2">
    <location>
        <begin position="62"/>
        <end position="132"/>
    </location>
</feature>
<dbReference type="Gene3D" id="1.10.530.10">
    <property type="match status" value="1"/>
</dbReference>
<evidence type="ECO:0000313" key="3">
    <source>
        <dbReference type="EMBL" id="NKI45104.1"/>
    </source>
</evidence>
<sequence>EKKGEKAEGKAKADRKDKPAANRSSDRKPTYANNLDGWIRESLAIMKDKGIPGSYEGLHRNIIRESAGDPKAINDWDINAINGVPSKGLLQVIPPTFDAYHVKGTPKDIYDPVANITAAANYAADKYGSMDNVDSAY</sequence>
<accession>A0ABX1HD47</accession>
<evidence type="ECO:0000313" key="4">
    <source>
        <dbReference type="Proteomes" id="UP000772196"/>
    </source>
</evidence>
<gene>
    <name evidence="3" type="ORF">HFV08_28465</name>
</gene>
<dbReference type="RefSeq" id="WP_168543330.1">
    <property type="nucleotide sequence ID" value="NZ_JAAWWP010000027.1"/>
</dbReference>
<evidence type="ECO:0000259" key="2">
    <source>
        <dbReference type="Pfam" id="PF01464"/>
    </source>
</evidence>
<protein>
    <submittedName>
        <fullName evidence="3">Transglycosylase SLT domain-containing protein</fullName>
    </submittedName>
</protein>
<feature type="region of interest" description="Disordered" evidence="1">
    <location>
        <begin position="1"/>
        <end position="33"/>
    </location>
</feature>
<name>A0ABX1HD47_9ACTN</name>
<comment type="caution">
    <text evidence="3">The sequence shown here is derived from an EMBL/GenBank/DDBJ whole genome shotgun (WGS) entry which is preliminary data.</text>
</comment>
<dbReference type="Pfam" id="PF01464">
    <property type="entry name" value="SLT"/>
    <property type="match status" value="1"/>
</dbReference>
<reference evidence="3 4" key="1">
    <citation type="submission" date="2020-04" db="EMBL/GenBank/DDBJ databases">
        <title>Phylogenetic Diversity and Antibacterial Activity against Ralstonia solanacearum of Endophytic Actinomycete Isolated from Moss.</title>
        <authorList>
            <person name="Zhuang X."/>
        </authorList>
    </citation>
    <scope>NUCLEOTIDE SEQUENCE [LARGE SCALE GENOMIC DNA]</scope>
    <source>
        <strain evidence="3 4">LD120</strain>
    </source>
</reference>
<evidence type="ECO:0000256" key="1">
    <source>
        <dbReference type="SAM" id="MobiDB-lite"/>
    </source>
</evidence>
<feature type="non-terminal residue" evidence="3">
    <location>
        <position position="1"/>
    </location>
</feature>